<dbReference type="OrthoDB" id="5417887at2759"/>
<evidence type="ECO:0000256" key="1">
    <source>
        <dbReference type="ARBA" id="ARBA00004141"/>
    </source>
</evidence>
<feature type="transmembrane region" description="Helical" evidence="7">
    <location>
        <begin position="86"/>
        <end position="109"/>
    </location>
</feature>
<evidence type="ECO:0000259" key="8">
    <source>
        <dbReference type="Pfam" id="PF20684"/>
    </source>
</evidence>
<evidence type="ECO:0000256" key="6">
    <source>
        <dbReference type="SAM" id="MobiDB-lite"/>
    </source>
</evidence>
<name>A0A3D8QIF4_9HELO</name>
<evidence type="ECO:0000256" key="2">
    <source>
        <dbReference type="ARBA" id="ARBA00022692"/>
    </source>
</evidence>
<evidence type="ECO:0000256" key="4">
    <source>
        <dbReference type="ARBA" id="ARBA00023136"/>
    </source>
</evidence>
<dbReference type="PANTHER" id="PTHR33048:SF96">
    <property type="entry name" value="INTEGRAL MEMBRANE PROTEIN"/>
    <property type="match status" value="1"/>
</dbReference>
<dbReference type="Proteomes" id="UP000256328">
    <property type="component" value="Unassembled WGS sequence"/>
</dbReference>
<feature type="transmembrane region" description="Helical" evidence="7">
    <location>
        <begin position="182"/>
        <end position="202"/>
    </location>
</feature>
<dbReference type="InterPro" id="IPR052337">
    <property type="entry name" value="SAT4-like"/>
</dbReference>
<protein>
    <recommendedName>
        <fullName evidence="8">Rhodopsin domain-containing protein</fullName>
    </recommendedName>
</protein>
<keyword evidence="10" id="KW-1185">Reference proteome</keyword>
<sequence>MAVDSLGVALFGVAGTFLLLAVVTVALRIYVRIAIVKAIGVDDYLMIAAVIFYILDEAVIFHGIYLGSGKGPLDLLPVISRALKSIYFGQLLYVLAVWFVKLSIGAFLLRLVQARPQQITIWITMVVWDIAKRTSGCLTGHVITDVSYAHSVLNGSADLVLATVPIFMVWNLQMNLLMKTSIACLLSLGALGGITAIVRIPYLEALEDSNPLTFITTITKLVIWSCVESGVGIIVGSIAALRPLFRSVLGGTTHGTGSESQKPSAVPIPWRRSVAPDPYSLDDMSAKELSSPTTSTSIEYTSKNEHMPFHNPRSSEEALTEVAKNGHE</sequence>
<dbReference type="InterPro" id="IPR049326">
    <property type="entry name" value="Rhodopsin_dom_fungi"/>
</dbReference>
<dbReference type="PANTHER" id="PTHR33048">
    <property type="entry name" value="PTH11-LIKE INTEGRAL MEMBRANE PROTEIN (AFU_ORTHOLOGUE AFUA_5G11245)"/>
    <property type="match status" value="1"/>
</dbReference>
<feature type="region of interest" description="Disordered" evidence="6">
    <location>
        <begin position="277"/>
        <end position="328"/>
    </location>
</feature>
<evidence type="ECO:0000256" key="7">
    <source>
        <dbReference type="SAM" id="Phobius"/>
    </source>
</evidence>
<feature type="compositionally biased region" description="Basic and acidic residues" evidence="6">
    <location>
        <begin position="302"/>
        <end position="316"/>
    </location>
</feature>
<organism evidence="9 10">
    <name type="scientific">Coleophoma crateriformis</name>
    <dbReference type="NCBI Taxonomy" id="565419"/>
    <lineage>
        <taxon>Eukaryota</taxon>
        <taxon>Fungi</taxon>
        <taxon>Dikarya</taxon>
        <taxon>Ascomycota</taxon>
        <taxon>Pezizomycotina</taxon>
        <taxon>Leotiomycetes</taxon>
        <taxon>Helotiales</taxon>
        <taxon>Dermateaceae</taxon>
        <taxon>Coleophoma</taxon>
    </lineage>
</organism>
<reference evidence="9 10" key="1">
    <citation type="journal article" date="2018" name="IMA Fungus">
        <title>IMA Genome-F 9: Draft genome sequence of Annulohypoxylon stygium, Aspergillus mulundensis, Berkeleyomyces basicola (syn. Thielaviopsis basicola), Ceratocystis smalleyi, two Cercospora beticola strains, Coleophoma cylindrospora, Fusarium fracticaudum, Phialophora cf. hyalina, and Morchella septimelata.</title>
        <authorList>
            <person name="Wingfield B.D."/>
            <person name="Bills G.F."/>
            <person name="Dong Y."/>
            <person name="Huang W."/>
            <person name="Nel W.J."/>
            <person name="Swalarsk-Parry B.S."/>
            <person name="Vaghefi N."/>
            <person name="Wilken P.M."/>
            <person name="An Z."/>
            <person name="de Beer Z.W."/>
            <person name="De Vos L."/>
            <person name="Chen L."/>
            <person name="Duong T.A."/>
            <person name="Gao Y."/>
            <person name="Hammerbacher A."/>
            <person name="Kikkert J.R."/>
            <person name="Li Y."/>
            <person name="Li H."/>
            <person name="Li K."/>
            <person name="Li Q."/>
            <person name="Liu X."/>
            <person name="Ma X."/>
            <person name="Naidoo K."/>
            <person name="Pethybridge S.J."/>
            <person name="Sun J."/>
            <person name="Steenkamp E.T."/>
            <person name="van der Nest M.A."/>
            <person name="van Wyk S."/>
            <person name="Wingfield M.J."/>
            <person name="Xiong C."/>
            <person name="Yue Q."/>
            <person name="Zhang X."/>
        </authorList>
    </citation>
    <scope>NUCLEOTIDE SEQUENCE [LARGE SCALE GENOMIC DNA]</scope>
    <source>
        <strain evidence="9 10">BP5796</strain>
    </source>
</reference>
<dbReference type="Pfam" id="PF20684">
    <property type="entry name" value="Fung_rhodopsin"/>
    <property type="match status" value="2"/>
</dbReference>
<keyword evidence="3 7" id="KW-1133">Transmembrane helix</keyword>
<evidence type="ECO:0000256" key="3">
    <source>
        <dbReference type="ARBA" id="ARBA00022989"/>
    </source>
</evidence>
<evidence type="ECO:0000313" key="10">
    <source>
        <dbReference type="Proteomes" id="UP000256328"/>
    </source>
</evidence>
<proteinExistence type="inferred from homology"/>
<feature type="transmembrane region" description="Helical" evidence="7">
    <location>
        <begin position="6"/>
        <end position="31"/>
    </location>
</feature>
<keyword evidence="4 7" id="KW-0472">Membrane</keyword>
<feature type="compositionally biased region" description="Polar residues" evidence="6">
    <location>
        <begin position="288"/>
        <end position="301"/>
    </location>
</feature>
<keyword evidence="2 7" id="KW-0812">Transmembrane</keyword>
<dbReference type="EMBL" id="PDLN01000018">
    <property type="protein sequence ID" value="RDW61450.1"/>
    <property type="molecule type" value="Genomic_DNA"/>
</dbReference>
<feature type="transmembrane region" description="Helical" evidence="7">
    <location>
        <begin position="222"/>
        <end position="241"/>
    </location>
</feature>
<comment type="caution">
    <text evidence="9">The sequence shown here is derived from an EMBL/GenBank/DDBJ whole genome shotgun (WGS) entry which is preliminary data.</text>
</comment>
<dbReference type="AlphaFoldDB" id="A0A3D8QIF4"/>
<evidence type="ECO:0000256" key="5">
    <source>
        <dbReference type="ARBA" id="ARBA00038359"/>
    </source>
</evidence>
<evidence type="ECO:0000313" key="9">
    <source>
        <dbReference type="EMBL" id="RDW61450.1"/>
    </source>
</evidence>
<dbReference type="GO" id="GO:0016020">
    <property type="term" value="C:membrane"/>
    <property type="evidence" value="ECO:0007669"/>
    <property type="project" value="UniProtKB-SubCell"/>
</dbReference>
<gene>
    <name evidence="9" type="ORF">BP5796_11342</name>
</gene>
<feature type="domain" description="Rhodopsin" evidence="8">
    <location>
        <begin position="27"/>
        <end position="127"/>
    </location>
</feature>
<feature type="domain" description="Rhodopsin" evidence="8">
    <location>
        <begin position="143"/>
        <end position="246"/>
    </location>
</feature>
<comment type="similarity">
    <text evidence="5">Belongs to the SAT4 family.</text>
</comment>
<accession>A0A3D8QIF4</accession>
<feature type="transmembrane region" description="Helical" evidence="7">
    <location>
        <begin position="43"/>
        <end position="66"/>
    </location>
</feature>
<comment type="subcellular location">
    <subcellularLocation>
        <location evidence="1">Membrane</location>
        <topology evidence="1">Multi-pass membrane protein</topology>
    </subcellularLocation>
</comment>